<dbReference type="AlphaFoldDB" id="E6QWS4"/>
<evidence type="ECO:0000313" key="1">
    <source>
        <dbReference type="EMBL" id="CBI11698.1"/>
    </source>
</evidence>
<sequence>MPKQLPDIDIRARRRHLVNDDFGLAEGPEFKPSGNISSDVWNGIVNLPDDVLIRTTDFQTTDVEHAHALLISWLDTIEGLPEDCPLYIQALAVYEAFDASLFNAVNGWYRTAGLALRAGVDDLLVGLYFQIAGDRAKFDAIVSGKNGSPRFRDMRDAVLAATKDSALFGYPGGSFGQLYDTLSIYTHRISHGELWDGSNGPIYLKEGFDRWFKEYVQADEVLKAAVDAGRAFA</sequence>
<dbReference type="EMBL" id="CABR01000160">
    <property type="protein sequence ID" value="CBI11698.1"/>
    <property type="molecule type" value="Genomic_DNA"/>
</dbReference>
<comment type="caution">
    <text evidence="1">The sequence shown here is derived from an EMBL/GenBank/DDBJ whole genome shotgun (WGS) entry which is preliminary data.</text>
</comment>
<proteinExistence type="predicted"/>
<organism evidence="1">
    <name type="scientific">mine drainage metagenome</name>
    <dbReference type="NCBI Taxonomy" id="410659"/>
    <lineage>
        <taxon>unclassified sequences</taxon>
        <taxon>metagenomes</taxon>
        <taxon>ecological metagenomes</taxon>
    </lineage>
</organism>
<gene>
    <name evidence="1" type="ORF">CARN7_2539</name>
</gene>
<accession>E6QWS4</accession>
<name>E6QWS4_9ZZZZ</name>
<protein>
    <submittedName>
        <fullName evidence="1">Uncharacterized protein</fullName>
    </submittedName>
</protein>
<reference evidence="1" key="1">
    <citation type="submission" date="2009-10" db="EMBL/GenBank/DDBJ databases">
        <title>Diversity of trophic interactions inside an arsenic-rich microbial ecosystem.</title>
        <authorList>
            <person name="Bertin P.N."/>
            <person name="Heinrich-Salmeron A."/>
            <person name="Pelletier E."/>
            <person name="Goulhen-Chollet F."/>
            <person name="Arsene-Ploetze F."/>
            <person name="Gallien S."/>
            <person name="Calteau A."/>
            <person name="Vallenet D."/>
            <person name="Casiot C."/>
            <person name="Chane-Woon-Ming B."/>
            <person name="Giloteaux L."/>
            <person name="Barakat M."/>
            <person name="Bonnefoy V."/>
            <person name="Bruneel O."/>
            <person name="Chandler M."/>
            <person name="Cleiss J."/>
            <person name="Duran R."/>
            <person name="Elbaz-Poulichet F."/>
            <person name="Fonknechten N."/>
            <person name="Lauga B."/>
            <person name="Mornico D."/>
            <person name="Ortet P."/>
            <person name="Schaeffer C."/>
            <person name="Siguier P."/>
            <person name="Alexander Thil Smith A."/>
            <person name="Van Dorsselaer A."/>
            <person name="Weissenbach J."/>
            <person name="Medigue C."/>
            <person name="Le Paslier D."/>
        </authorList>
    </citation>
    <scope>NUCLEOTIDE SEQUENCE</scope>
</reference>